<keyword evidence="5" id="KW-1185">Reference proteome</keyword>
<reference evidence="3 4" key="1">
    <citation type="journal article" date="2010" name="Nature">
        <title>Genome sequence of the palaeopolyploid soybean.</title>
        <authorList>
            <person name="Schmutz J."/>
            <person name="Cannon S.B."/>
            <person name="Schlueter J."/>
            <person name="Ma J."/>
            <person name="Mitros T."/>
            <person name="Nelson W."/>
            <person name="Hyten D.L."/>
            <person name="Song Q."/>
            <person name="Thelen J.J."/>
            <person name="Cheng J."/>
            <person name="Xu D."/>
            <person name="Hellsten U."/>
            <person name="May G.D."/>
            <person name="Yu Y."/>
            <person name="Sakurai T."/>
            <person name="Umezawa T."/>
            <person name="Bhattacharyya M.K."/>
            <person name="Sandhu D."/>
            <person name="Valliyodan B."/>
            <person name="Lindquist E."/>
            <person name="Peto M."/>
            <person name="Grant D."/>
            <person name="Shu S."/>
            <person name="Goodstein D."/>
            <person name="Barry K."/>
            <person name="Futrell-Griggs M."/>
            <person name="Abernathy B."/>
            <person name="Du J."/>
            <person name="Tian Z."/>
            <person name="Zhu L."/>
            <person name="Gill N."/>
            <person name="Joshi T."/>
            <person name="Libault M."/>
            <person name="Sethuraman A."/>
            <person name="Zhang X.-C."/>
            <person name="Shinozaki K."/>
            <person name="Nguyen H.T."/>
            <person name="Wing R.A."/>
            <person name="Cregan P."/>
            <person name="Specht J."/>
            <person name="Grimwood J."/>
            <person name="Rokhsar D."/>
            <person name="Stacey G."/>
            <person name="Shoemaker R.C."/>
            <person name="Jackson S.A."/>
        </authorList>
    </citation>
    <scope>NUCLEOTIDE SEQUENCE</scope>
    <source>
        <strain evidence="4">cv. Williams 82</strain>
        <tissue evidence="3">Callus</tissue>
    </source>
</reference>
<dbReference type="STRING" id="3847.A0A0R0L835"/>
<evidence type="ECO:0000256" key="1">
    <source>
        <dbReference type="SAM" id="Coils"/>
    </source>
</evidence>
<evidence type="ECO:0000313" key="5">
    <source>
        <dbReference type="Proteomes" id="UP000008827"/>
    </source>
</evidence>
<dbReference type="EMBL" id="CM000834">
    <property type="protein sequence ID" value="KRH75278.1"/>
    <property type="molecule type" value="Genomic_DNA"/>
</dbReference>
<dbReference type="Proteomes" id="UP000008827">
    <property type="component" value="Chromosome 1"/>
</dbReference>
<dbReference type="InterPro" id="IPR012337">
    <property type="entry name" value="RNaseH-like_sf"/>
</dbReference>
<evidence type="ECO:0000259" key="2">
    <source>
        <dbReference type="Pfam" id="PF04937"/>
    </source>
</evidence>
<proteinExistence type="predicted"/>
<protein>
    <recommendedName>
        <fullName evidence="2">DUF659 domain-containing protein</fullName>
    </recommendedName>
</protein>
<dbReference type="InterPro" id="IPR007021">
    <property type="entry name" value="DUF659"/>
</dbReference>
<evidence type="ECO:0000313" key="3">
    <source>
        <dbReference type="EMBL" id="KRH75278.1"/>
    </source>
</evidence>
<reference evidence="4" key="2">
    <citation type="submission" date="2018-02" db="UniProtKB">
        <authorList>
            <consortium name="EnsemblPlants"/>
        </authorList>
    </citation>
    <scope>IDENTIFICATION</scope>
    <source>
        <strain evidence="4">Williams 82</strain>
    </source>
</reference>
<dbReference type="EnsemblPlants" id="KRH75278">
    <property type="protein sequence ID" value="KRH75278"/>
    <property type="gene ID" value="GLYMA_01G074900"/>
</dbReference>
<dbReference type="OMA" id="CVTAREM"/>
<dbReference type="InParanoid" id="A0A0R0L835"/>
<dbReference type="Pfam" id="PF04937">
    <property type="entry name" value="DUF659"/>
    <property type="match status" value="1"/>
</dbReference>
<feature type="coiled-coil region" evidence="1">
    <location>
        <begin position="29"/>
        <end position="56"/>
    </location>
</feature>
<gene>
    <name evidence="3" type="ORF">GLYMA_01G074900</name>
</gene>
<dbReference type="AlphaFoldDB" id="A0A0R0L835"/>
<feature type="domain" description="DUF659" evidence="2">
    <location>
        <begin position="156"/>
        <end position="249"/>
    </location>
</feature>
<dbReference type="Gramene" id="KRH75278">
    <property type="protein sequence ID" value="KRH75278"/>
    <property type="gene ID" value="GLYMA_01G074900"/>
</dbReference>
<reference evidence="3" key="3">
    <citation type="submission" date="2018-07" db="EMBL/GenBank/DDBJ databases">
        <title>WGS assembly of Glycine max.</title>
        <authorList>
            <person name="Schmutz J."/>
            <person name="Cannon S."/>
            <person name="Schlueter J."/>
            <person name="Ma J."/>
            <person name="Mitros T."/>
            <person name="Nelson W."/>
            <person name="Hyten D."/>
            <person name="Song Q."/>
            <person name="Thelen J."/>
            <person name="Cheng J."/>
            <person name="Xu D."/>
            <person name="Hellsten U."/>
            <person name="May G."/>
            <person name="Yu Y."/>
            <person name="Sakurai T."/>
            <person name="Umezawa T."/>
            <person name="Bhattacharyya M."/>
            <person name="Sandhu D."/>
            <person name="Valliyodan B."/>
            <person name="Lindquist E."/>
            <person name="Peto M."/>
            <person name="Grant D."/>
            <person name="Shu S."/>
            <person name="Goodstein D."/>
            <person name="Barry K."/>
            <person name="Futrell-Griggs M."/>
            <person name="Abernathy B."/>
            <person name="Du J."/>
            <person name="Tian Z."/>
            <person name="Zhu L."/>
            <person name="Gill N."/>
            <person name="Joshi T."/>
            <person name="Libault M."/>
            <person name="Sethuraman A."/>
            <person name="Zhang X."/>
            <person name="Shinozaki K."/>
            <person name="Nguyen H."/>
            <person name="Wing R."/>
            <person name="Cregan P."/>
            <person name="Specht J."/>
            <person name="Grimwood J."/>
            <person name="Rokhsar D."/>
            <person name="Stacey G."/>
            <person name="Shoemaker R."/>
            <person name="Jackson S."/>
        </authorList>
    </citation>
    <scope>NUCLEOTIDE SEQUENCE</scope>
    <source>
        <tissue evidence="3">Callus</tissue>
    </source>
</reference>
<dbReference type="PANTHER" id="PTHR32166">
    <property type="entry name" value="OSJNBA0013A04.12 PROTEIN"/>
    <property type="match status" value="1"/>
</dbReference>
<name>A0A0R0L835_SOYBN</name>
<dbReference type="PANTHER" id="PTHR32166:SF88">
    <property type="entry name" value="HAT TRANSPOSON SUPERFAMILY"/>
    <property type="match status" value="1"/>
</dbReference>
<evidence type="ECO:0000313" key="4">
    <source>
        <dbReference type="EnsemblPlants" id="KRH75278"/>
    </source>
</evidence>
<organism evidence="3">
    <name type="scientific">Glycine max</name>
    <name type="common">Soybean</name>
    <name type="synonym">Glycine hispida</name>
    <dbReference type="NCBI Taxonomy" id="3847"/>
    <lineage>
        <taxon>Eukaryota</taxon>
        <taxon>Viridiplantae</taxon>
        <taxon>Streptophyta</taxon>
        <taxon>Embryophyta</taxon>
        <taxon>Tracheophyta</taxon>
        <taxon>Spermatophyta</taxon>
        <taxon>Magnoliopsida</taxon>
        <taxon>eudicotyledons</taxon>
        <taxon>Gunneridae</taxon>
        <taxon>Pentapetalae</taxon>
        <taxon>rosids</taxon>
        <taxon>fabids</taxon>
        <taxon>Fabales</taxon>
        <taxon>Fabaceae</taxon>
        <taxon>Papilionoideae</taxon>
        <taxon>50 kb inversion clade</taxon>
        <taxon>NPAAA clade</taxon>
        <taxon>indigoferoid/millettioid clade</taxon>
        <taxon>Phaseoleae</taxon>
        <taxon>Glycine</taxon>
        <taxon>Glycine subgen. Soja</taxon>
    </lineage>
</organism>
<accession>A0A0R0L835</accession>
<keyword evidence="1" id="KW-0175">Coiled coil</keyword>
<sequence>MMCIYCDKRIKGGGINRFKAHLAGQKGQVEAWKKVSADVQHEMKQLLEQIEKKQENKNDYFMPRTTPGAQPSLKSVLQNKQIVEKCDKAIAKWMIDASMPFNAVNSTYYQPMIDAISSMSPGIRGPLLNMWVDEERKLVESYKEVWKETRYTLMVGTVFLWSVDASYASKTVEMLFKLFKEMVLYVGAENVVHIVTDNVSNYVAADRLLEKEFPKIYWSPCATHCINLMLQNFGKFEEVSEIVSHASKITKYIYNHCYALFLMRQHTGGRDMLRPALTRFATNFIALQSILAQKDALRAMVTSRDWIGSTYAKDSKAKKFVKQILDSSFWKQCAAIVKLTEPLVHVLCIVDNQHKPAMGFLYQAMYKAREKMVKRFNAEEFKKHRNTQSSILKLIDSYTLGDLELQDKLNEGMRIYKILKEILQDELQYVKGTQSCQHFDQFRNRLRQQNYDPINSETPDDHFNWVLEESPSFLTCEEMEALHNDLANMSIQSTSYDIDKLKLDEYEDDDVPQHQATPWKMLIQMKATLVKSLILLMKKDYLKLTQYWLLGYKLWMLSC</sequence>
<dbReference type="SUPFAM" id="SSF53098">
    <property type="entry name" value="Ribonuclease H-like"/>
    <property type="match status" value="1"/>
</dbReference>